<protein>
    <recommendedName>
        <fullName evidence="7">Ion transport domain-containing protein</fullName>
    </recommendedName>
</protein>
<keyword evidence="2 6" id="KW-0812">Transmembrane</keyword>
<dbReference type="AlphaFoldDB" id="A0A813IR72"/>
<keyword evidence="3 6" id="KW-1133">Transmembrane helix</keyword>
<dbReference type="GO" id="GO:0005216">
    <property type="term" value="F:monoatomic ion channel activity"/>
    <property type="evidence" value="ECO:0007669"/>
    <property type="project" value="InterPro"/>
</dbReference>
<dbReference type="InterPro" id="IPR005821">
    <property type="entry name" value="Ion_trans_dom"/>
</dbReference>
<feature type="compositionally biased region" description="Low complexity" evidence="5">
    <location>
        <begin position="366"/>
        <end position="383"/>
    </location>
</feature>
<feature type="transmembrane region" description="Helical" evidence="6">
    <location>
        <begin position="584"/>
        <end position="603"/>
    </location>
</feature>
<sequence>MWVQASSASVLLNPLYTLVIFMVAMNAFHGWEELRSKWGRKMVGVIRYESIEARGDGQAAGSPMGLIHFVSNYGLSNHYDALTLDLARQIVGCNPRLGLTWKYDDAGWFSETVLQKNVVGAFEPAQELCRRCIDSAAEPADSRQVLQALRFREVREGLPGDWDFIFPPAGDEPGAGARQEHEHKEAWCRSPLSLLLRPSEGFFATQFLTGVPRDARLQLVRALVGDVQALTELHAAGLALQWLADTFDSLDWLDQEDASGRTAIYHAVQTARSAAAARLLVAKGCDAFHWTPSFGRSPFSLAIEVMPDFWTELAEELLMLKSTTVYAWSLGFAQGLGSPAVRLDFEGIAVHPQVDCQLRFASQSSSFSSSEEGGESQRGSVESLVARSRRPEMASTPVLAQLSERKWFAFARNRFAAAALPFLLEATVGVGLDRDVQLLLSLISWAAYLRAKVLQCSTRGLASFIELSWNVMDSIVLLLLPFGLLGHANSIWGSTSDLGLFFLPPGLPQTISAVVDALLSLLMSARLLRYLSVFSILRIGSYLNSMLQVLASAWQPLLFLSLVISSFALAFLILFRIGMKEEDVAGSAPTGYFQIFFLLIKWLFDPSSAFKTLGSMKAEGAGYLFLLLYYCSAVLGSLRFLTDSGQKSRETSAENANRQWLDVRARVVDDIEEQMISGSPGDQEELRRFYAELREERDVGANWRRAGSSRQVASGQLRKIRALSEVFRVVLTDVPELCPLLEMNAAINFEGGQQPPRVAPLSWGCEAELAHLKVEERPLDFVIGSDICYDKYALTALFHTLAVLVAPRSCDAETEESDAQGRRRPRVILALSKRAGEFEDFERRREKMGWTMQVHKEVDLKALRGDPTCSTVALLELCLG</sequence>
<feature type="transmembrane region" description="Helical" evidence="6">
    <location>
        <begin position="12"/>
        <end position="31"/>
    </location>
</feature>
<dbReference type="InterPro" id="IPR029063">
    <property type="entry name" value="SAM-dependent_MTases_sf"/>
</dbReference>
<dbReference type="PANTHER" id="PTHR14614">
    <property type="entry name" value="HEPATOCELLULAR CARCINOMA-ASSOCIATED ANTIGEN"/>
    <property type="match status" value="1"/>
</dbReference>
<evidence type="ECO:0000259" key="7">
    <source>
        <dbReference type="Pfam" id="PF00520"/>
    </source>
</evidence>
<evidence type="ECO:0000256" key="2">
    <source>
        <dbReference type="ARBA" id="ARBA00022692"/>
    </source>
</evidence>
<feature type="transmembrane region" description="Helical" evidence="6">
    <location>
        <begin position="623"/>
        <end position="641"/>
    </location>
</feature>
<proteinExistence type="predicted"/>
<dbReference type="Pfam" id="PF10294">
    <property type="entry name" value="Methyltransf_16"/>
    <property type="match status" value="1"/>
</dbReference>
<evidence type="ECO:0000256" key="4">
    <source>
        <dbReference type="ARBA" id="ARBA00023136"/>
    </source>
</evidence>
<dbReference type="InterPro" id="IPR019410">
    <property type="entry name" value="Methyltransf_16"/>
</dbReference>
<comment type="caution">
    <text evidence="8">The sequence shown here is derived from an EMBL/GenBank/DDBJ whole genome shotgun (WGS) entry which is preliminary data.</text>
</comment>
<evidence type="ECO:0000313" key="9">
    <source>
        <dbReference type="Proteomes" id="UP000626109"/>
    </source>
</evidence>
<comment type="subcellular location">
    <subcellularLocation>
        <location evidence="1">Membrane</location>
        <topology evidence="1">Multi-pass membrane protein</topology>
    </subcellularLocation>
</comment>
<feature type="domain" description="Ion transport" evidence="7">
    <location>
        <begin position="448"/>
        <end position="605"/>
    </location>
</feature>
<accession>A0A813IR72</accession>
<evidence type="ECO:0000256" key="6">
    <source>
        <dbReference type="SAM" id="Phobius"/>
    </source>
</evidence>
<dbReference type="Proteomes" id="UP000626109">
    <property type="component" value="Unassembled WGS sequence"/>
</dbReference>
<gene>
    <name evidence="8" type="ORF">PGLA2088_LOCUS13420</name>
</gene>
<name>A0A813IR72_POLGL</name>
<feature type="region of interest" description="Disordered" evidence="5">
    <location>
        <begin position="366"/>
        <end position="388"/>
    </location>
</feature>
<feature type="non-terminal residue" evidence="8">
    <location>
        <position position="1"/>
    </location>
</feature>
<dbReference type="GO" id="GO:0016020">
    <property type="term" value="C:membrane"/>
    <property type="evidence" value="ECO:0007669"/>
    <property type="project" value="UniProtKB-SubCell"/>
</dbReference>
<dbReference type="Pfam" id="PF00520">
    <property type="entry name" value="Ion_trans"/>
    <property type="match status" value="1"/>
</dbReference>
<evidence type="ECO:0000256" key="1">
    <source>
        <dbReference type="ARBA" id="ARBA00004141"/>
    </source>
</evidence>
<keyword evidence="4 6" id="KW-0472">Membrane</keyword>
<feature type="transmembrane region" description="Helical" evidence="6">
    <location>
        <begin position="557"/>
        <end position="577"/>
    </location>
</feature>
<dbReference type="Gene3D" id="3.40.50.150">
    <property type="entry name" value="Vaccinia Virus protein VP39"/>
    <property type="match status" value="1"/>
</dbReference>
<evidence type="ECO:0000256" key="3">
    <source>
        <dbReference type="ARBA" id="ARBA00022989"/>
    </source>
</evidence>
<evidence type="ECO:0000256" key="5">
    <source>
        <dbReference type="SAM" id="MobiDB-lite"/>
    </source>
</evidence>
<dbReference type="EMBL" id="CAJNNW010016061">
    <property type="protein sequence ID" value="CAE8658462.1"/>
    <property type="molecule type" value="Genomic_DNA"/>
</dbReference>
<reference evidence="8" key="1">
    <citation type="submission" date="2021-02" db="EMBL/GenBank/DDBJ databases">
        <authorList>
            <person name="Dougan E. K."/>
            <person name="Rhodes N."/>
            <person name="Thang M."/>
            <person name="Chan C."/>
        </authorList>
    </citation>
    <scope>NUCLEOTIDE SEQUENCE</scope>
</reference>
<organism evidence="8 9">
    <name type="scientific">Polarella glacialis</name>
    <name type="common">Dinoflagellate</name>
    <dbReference type="NCBI Taxonomy" id="89957"/>
    <lineage>
        <taxon>Eukaryota</taxon>
        <taxon>Sar</taxon>
        <taxon>Alveolata</taxon>
        <taxon>Dinophyceae</taxon>
        <taxon>Suessiales</taxon>
        <taxon>Suessiaceae</taxon>
        <taxon>Polarella</taxon>
    </lineage>
</organism>
<evidence type="ECO:0000313" key="8">
    <source>
        <dbReference type="EMBL" id="CAE8658462.1"/>
    </source>
</evidence>